<keyword evidence="3 5" id="KW-1133">Transmembrane helix</keyword>
<dbReference type="InterPro" id="IPR037185">
    <property type="entry name" value="EmrE-like"/>
</dbReference>
<dbReference type="RefSeq" id="WP_132098806.1">
    <property type="nucleotide sequence ID" value="NZ_SMDA01000008.1"/>
</dbReference>
<keyword evidence="4 5" id="KW-0472">Membrane</keyword>
<evidence type="ECO:0000256" key="5">
    <source>
        <dbReference type="SAM" id="Phobius"/>
    </source>
</evidence>
<feature type="transmembrane region" description="Helical" evidence="5">
    <location>
        <begin position="156"/>
        <end position="178"/>
    </location>
</feature>
<sequence>MNLLLAHPLFLRLRTGQLGAGWMLVAALLFAWMSVFVKWGAERFSATELLFYRTLIGWVGIGTVLAIRRQPLGTHHIGAHLKRSAAGYLSLLLYFYALVHLPIATAVTLNYTSSLFFALLCVWLLRERLSARVSLALVLGFAGIIVLLKPTLSGDAWFAGVMGLGSGLSAGLAVFQVRELGKLGEPEWRTVFFFTGFCTLMGLGTMLFLPIHPLSPESLGPLLGIGVTATLGQLAMTRAYREGQKFLVATFGYVTVVFSALLGLLFWGDPLGLDAVLAIGLIIFSGVLAAKR</sequence>
<dbReference type="PANTHER" id="PTHR22911:SF6">
    <property type="entry name" value="SOLUTE CARRIER FAMILY 35 MEMBER G1"/>
    <property type="match status" value="1"/>
</dbReference>
<dbReference type="InterPro" id="IPR000620">
    <property type="entry name" value="EamA_dom"/>
</dbReference>
<protein>
    <submittedName>
        <fullName evidence="7">S-adenosylmethionine uptake transporter</fullName>
    </submittedName>
</protein>
<dbReference type="EMBL" id="SMDA01000008">
    <property type="protein sequence ID" value="TCW29949.1"/>
    <property type="molecule type" value="Genomic_DNA"/>
</dbReference>
<feature type="transmembrane region" description="Helical" evidence="5">
    <location>
        <begin position="49"/>
        <end position="67"/>
    </location>
</feature>
<keyword evidence="2 5" id="KW-0812">Transmembrane</keyword>
<organism evidence="7 8">
    <name type="scientific">Gulbenkiania mobilis</name>
    <dbReference type="NCBI Taxonomy" id="397457"/>
    <lineage>
        <taxon>Bacteria</taxon>
        <taxon>Pseudomonadati</taxon>
        <taxon>Pseudomonadota</taxon>
        <taxon>Betaproteobacteria</taxon>
        <taxon>Neisseriales</taxon>
        <taxon>Chromobacteriaceae</taxon>
        <taxon>Gulbenkiania</taxon>
    </lineage>
</organism>
<evidence type="ECO:0000256" key="4">
    <source>
        <dbReference type="ARBA" id="ARBA00023136"/>
    </source>
</evidence>
<comment type="caution">
    <text evidence="7">The sequence shown here is derived from an EMBL/GenBank/DDBJ whole genome shotgun (WGS) entry which is preliminary data.</text>
</comment>
<dbReference type="Pfam" id="PF00892">
    <property type="entry name" value="EamA"/>
    <property type="match status" value="2"/>
</dbReference>
<dbReference type="Proteomes" id="UP000294801">
    <property type="component" value="Unassembled WGS sequence"/>
</dbReference>
<evidence type="ECO:0000256" key="3">
    <source>
        <dbReference type="ARBA" id="ARBA00022989"/>
    </source>
</evidence>
<feature type="transmembrane region" description="Helical" evidence="5">
    <location>
        <begin position="218"/>
        <end position="234"/>
    </location>
</feature>
<feature type="transmembrane region" description="Helical" evidence="5">
    <location>
        <begin position="20"/>
        <end position="37"/>
    </location>
</feature>
<accession>A0ABY2CUR8</accession>
<feature type="transmembrane region" description="Helical" evidence="5">
    <location>
        <begin position="133"/>
        <end position="150"/>
    </location>
</feature>
<proteinExistence type="predicted"/>
<evidence type="ECO:0000313" key="7">
    <source>
        <dbReference type="EMBL" id="TCW29949.1"/>
    </source>
</evidence>
<comment type="subcellular location">
    <subcellularLocation>
        <location evidence="1">Membrane</location>
        <topology evidence="1">Multi-pass membrane protein</topology>
    </subcellularLocation>
</comment>
<keyword evidence="8" id="KW-1185">Reference proteome</keyword>
<feature type="transmembrane region" description="Helical" evidence="5">
    <location>
        <begin position="273"/>
        <end position="290"/>
    </location>
</feature>
<feature type="transmembrane region" description="Helical" evidence="5">
    <location>
        <begin position="190"/>
        <end position="212"/>
    </location>
</feature>
<feature type="domain" description="EamA" evidence="6">
    <location>
        <begin position="161"/>
        <end position="287"/>
    </location>
</feature>
<feature type="domain" description="EamA" evidence="6">
    <location>
        <begin position="18"/>
        <end position="148"/>
    </location>
</feature>
<feature type="transmembrane region" description="Helical" evidence="5">
    <location>
        <begin position="87"/>
        <end position="103"/>
    </location>
</feature>
<evidence type="ECO:0000256" key="2">
    <source>
        <dbReference type="ARBA" id="ARBA00022692"/>
    </source>
</evidence>
<feature type="transmembrane region" description="Helical" evidence="5">
    <location>
        <begin position="246"/>
        <end position="267"/>
    </location>
</feature>
<dbReference type="PANTHER" id="PTHR22911">
    <property type="entry name" value="ACYL-MALONYL CONDENSING ENZYME-RELATED"/>
    <property type="match status" value="1"/>
</dbReference>
<gene>
    <name evidence="7" type="ORF">EV669_108123</name>
</gene>
<evidence type="ECO:0000313" key="8">
    <source>
        <dbReference type="Proteomes" id="UP000294801"/>
    </source>
</evidence>
<reference evidence="7 8" key="1">
    <citation type="submission" date="2019-03" db="EMBL/GenBank/DDBJ databases">
        <title>Genomic Encyclopedia of Type Strains, Phase IV (KMG-IV): sequencing the most valuable type-strain genomes for metagenomic binning, comparative biology and taxonomic classification.</title>
        <authorList>
            <person name="Goeker M."/>
        </authorList>
    </citation>
    <scope>NUCLEOTIDE SEQUENCE [LARGE SCALE GENOMIC DNA]</scope>
    <source>
        <strain evidence="7 8">DSM 18507</strain>
    </source>
</reference>
<evidence type="ECO:0000256" key="1">
    <source>
        <dbReference type="ARBA" id="ARBA00004141"/>
    </source>
</evidence>
<evidence type="ECO:0000259" key="6">
    <source>
        <dbReference type="Pfam" id="PF00892"/>
    </source>
</evidence>
<dbReference type="SUPFAM" id="SSF103481">
    <property type="entry name" value="Multidrug resistance efflux transporter EmrE"/>
    <property type="match status" value="2"/>
</dbReference>
<name>A0ABY2CUR8_GULMO</name>